<dbReference type="RefSeq" id="XP_007805423.1">
    <property type="nucleotide sequence ID" value="XM_007807232.1"/>
</dbReference>
<dbReference type="OrthoDB" id="1658288at2759"/>
<keyword evidence="2" id="KW-1185">Reference proteome</keyword>
<evidence type="ECO:0008006" key="3">
    <source>
        <dbReference type="Google" id="ProtNLM"/>
    </source>
</evidence>
<sequence length="755" mass="87377">MGGQGKSQVALEYCRRSKNKPYSAIIWINAESEESVRASFAVISERIKTVSDVLPDTAARIAFVLHRLGKWGEPWLMVFDNYDDPVSFYNVRDYMPEGQHGHVLVTSRHMDTNELVDDDEHNFIELVGLDIVAASKLLLHHSRIQDRDESEVKKALERLGYHALAITQAAIYIKKRRLSLSEFWSHFEQRKRVILETTPQLSQYRRKLGQNEKETALSVFTTWELSFQQLESQTSRGAVEATLLTLLAFFNHIDISEAFFMLLDRCHHSGKSDQLASLSKALYTAQAQWDQHRFQDILITLHGLSLIQSWEKDSNLLCCISLHPLVQDWIRLRAGHGNDYEESVLIVAKLVKEAIARCWHDVHFVMPLNDRQTYLLHVRAQEGNLREWLDTESCQSIDDQALLEYVNCQDWFGFFLLTSGIFALAERIQLWVIETRKRVQGQEHPDTLISMNNLASTYLDQGQWKEAEELGMQTMEMRKRVLGQEHPHTLISMNNLVSTYMNQGRWKEAEELGMQTMETRKRVLGQEHPDMLRSMNILALMYMNQGWWKEAEELGMQTIEIRKRVLGQEHPDTLTSINNLVVNCLHQGQWKKAEELGMQTIEIRKRVLGQEHPDTLTSINNLVVNCLHQGQWKKAEELGMQTIETRKRVLGQEHPDTLTSMNILASTYMNQGRWKEAEELGMQTMETRKRLLGQEHPDTLISMHNLARIWKHQGHSSKALVLMAEVVQLSKNVKGENHPETETSAKMLEEWQAQK</sequence>
<organism evidence="1 2">
    <name type="scientific">Endocarpon pusillum (strain Z07020 / HMAS-L-300199)</name>
    <name type="common">Lichen-forming fungus</name>
    <dbReference type="NCBI Taxonomy" id="1263415"/>
    <lineage>
        <taxon>Eukaryota</taxon>
        <taxon>Fungi</taxon>
        <taxon>Dikarya</taxon>
        <taxon>Ascomycota</taxon>
        <taxon>Pezizomycotina</taxon>
        <taxon>Eurotiomycetes</taxon>
        <taxon>Chaetothyriomycetidae</taxon>
        <taxon>Verrucariales</taxon>
        <taxon>Verrucariaceae</taxon>
        <taxon>Endocarpon</taxon>
    </lineage>
</organism>
<dbReference type="PRINTS" id="PR00381">
    <property type="entry name" value="KINESINLIGHT"/>
</dbReference>
<dbReference type="OMA" id="MQTIEIR"/>
<dbReference type="Proteomes" id="UP000019373">
    <property type="component" value="Unassembled WGS sequence"/>
</dbReference>
<dbReference type="InterPro" id="IPR053137">
    <property type="entry name" value="NLR-like"/>
</dbReference>
<reference evidence="2" key="1">
    <citation type="journal article" date="2014" name="BMC Genomics">
        <title>Genome characteristics reveal the impact of lichenization on lichen-forming fungus Endocarpon pusillum Hedwig (Verrucariales, Ascomycota).</title>
        <authorList>
            <person name="Wang Y.-Y."/>
            <person name="Liu B."/>
            <person name="Zhang X.-Y."/>
            <person name="Zhou Q.-M."/>
            <person name="Zhang T."/>
            <person name="Li H."/>
            <person name="Yu Y.-F."/>
            <person name="Zhang X.-L."/>
            <person name="Hao X.-Y."/>
            <person name="Wang M."/>
            <person name="Wang L."/>
            <person name="Wei J.-C."/>
        </authorList>
    </citation>
    <scope>NUCLEOTIDE SEQUENCE [LARGE SCALE GENOMIC DNA]</scope>
    <source>
        <strain evidence="2">Z07020 / HMAS-L-300199</strain>
    </source>
</reference>
<dbReference type="InterPro" id="IPR011990">
    <property type="entry name" value="TPR-like_helical_dom_sf"/>
</dbReference>
<dbReference type="Pfam" id="PF13374">
    <property type="entry name" value="TPR_10"/>
    <property type="match status" value="5"/>
</dbReference>
<dbReference type="SUPFAM" id="SSF52540">
    <property type="entry name" value="P-loop containing nucleoside triphosphate hydrolases"/>
    <property type="match status" value="1"/>
</dbReference>
<proteinExistence type="predicted"/>
<dbReference type="EMBL" id="KE721482">
    <property type="protein sequence ID" value="ERF68964.1"/>
    <property type="molecule type" value="Genomic_DNA"/>
</dbReference>
<dbReference type="HOGENOM" id="CLU_000288_125_8_1"/>
<evidence type="ECO:0000313" key="1">
    <source>
        <dbReference type="EMBL" id="ERF68964.1"/>
    </source>
</evidence>
<name>U1HJ69_ENDPU</name>
<dbReference type="SUPFAM" id="SSF48452">
    <property type="entry name" value="TPR-like"/>
    <property type="match status" value="3"/>
</dbReference>
<protein>
    <recommendedName>
        <fullName evidence="3">NB-ARC domain-containing protein</fullName>
    </recommendedName>
</protein>
<dbReference type="eggNOG" id="KOG1840">
    <property type="taxonomic scope" value="Eukaryota"/>
</dbReference>
<gene>
    <name evidence="1" type="ORF">EPUS_08198</name>
</gene>
<evidence type="ECO:0000313" key="2">
    <source>
        <dbReference type="Proteomes" id="UP000019373"/>
    </source>
</evidence>
<dbReference type="InterPro" id="IPR027417">
    <property type="entry name" value="P-loop_NTPase"/>
</dbReference>
<dbReference type="Pfam" id="PF13424">
    <property type="entry name" value="TPR_12"/>
    <property type="match status" value="1"/>
</dbReference>
<dbReference type="GeneID" id="19243049"/>
<dbReference type="AlphaFoldDB" id="U1HJ69"/>
<dbReference type="Gene3D" id="1.25.40.10">
    <property type="entry name" value="Tetratricopeptide repeat domain"/>
    <property type="match status" value="3"/>
</dbReference>
<accession>U1HJ69</accession>
<dbReference type="PANTHER" id="PTHR46082">
    <property type="entry name" value="ATP/GTP-BINDING PROTEIN-RELATED"/>
    <property type="match status" value="1"/>
</dbReference>
<dbReference type="PANTHER" id="PTHR46082:SF11">
    <property type="entry name" value="AAA+ ATPASE DOMAIN-CONTAINING PROTEIN-RELATED"/>
    <property type="match status" value="1"/>
</dbReference>
<dbReference type="Gene3D" id="3.40.50.300">
    <property type="entry name" value="P-loop containing nucleotide triphosphate hydrolases"/>
    <property type="match status" value="1"/>
</dbReference>